<keyword evidence="5 6" id="KW-0472">Membrane</keyword>
<dbReference type="OMA" id="ICSVIWF"/>
<comment type="similarity">
    <text evidence="2">Belongs to the peptidase S54 family.</text>
</comment>
<keyword evidence="9" id="KW-1185">Reference proteome</keyword>
<dbReference type="OrthoDB" id="10257275at2759"/>
<feature type="transmembrane region" description="Helical" evidence="6">
    <location>
        <begin position="134"/>
        <end position="156"/>
    </location>
</feature>
<dbReference type="Gene3D" id="1.20.1540.10">
    <property type="entry name" value="Rhomboid-like"/>
    <property type="match status" value="1"/>
</dbReference>
<gene>
    <name evidence="8" type="ORF">KFL_001730250</name>
</gene>
<feature type="transmembrane region" description="Helical" evidence="6">
    <location>
        <begin position="223"/>
        <end position="241"/>
    </location>
</feature>
<keyword evidence="3 6" id="KW-0812">Transmembrane</keyword>
<feature type="transmembrane region" description="Helical" evidence="6">
    <location>
        <begin position="168"/>
        <end position="190"/>
    </location>
</feature>
<evidence type="ECO:0000256" key="6">
    <source>
        <dbReference type="SAM" id="Phobius"/>
    </source>
</evidence>
<evidence type="ECO:0000256" key="5">
    <source>
        <dbReference type="ARBA" id="ARBA00023136"/>
    </source>
</evidence>
<protein>
    <recommendedName>
        <fullName evidence="7">Peptidase S54 rhomboid domain-containing protein</fullName>
    </recommendedName>
</protein>
<evidence type="ECO:0000313" key="9">
    <source>
        <dbReference type="Proteomes" id="UP000054558"/>
    </source>
</evidence>
<organism evidence="8 9">
    <name type="scientific">Klebsormidium nitens</name>
    <name type="common">Green alga</name>
    <name type="synonym">Ulothrix nitens</name>
    <dbReference type="NCBI Taxonomy" id="105231"/>
    <lineage>
        <taxon>Eukaryota</taxon>
        <taxon>Viridiplantae</taxon>
        <taxon>Streptophyta</taxon>
        <taxon>Klebsormidiophyceae</taxon>
        <taxon>Klebsormidiales</taxon>
        <taxon>Klebsormidiaceae</taxon>
        <taxon>Klebsormidium</taxon>
    </lineage>
</organism>
<keyword evidence="4 6" id="KW-1133">Transmembrane helix</keyword>
<evidence type="ECO:0000256" key="1">
    <source>
        <dbReference type="ARBA" id="ARBA00004141"/>
    </source>
</evidence>
<dbReference type="PANTHER" id="PTHR43731">
    <property type="entry name" value="RHOMBOID PROTEASE"/>
    <property type="match status" value="1"/>
</dbReference>
<dbReference type="EMBL" id="DF237122">
    <property type="protein sequence ID" value="GAQ84032.1"/>
    <property type="molecule type" value="Genomic_DNA"/>
</dbReference>
<dbReference type="GO" id="GO:0004252">
    <property type="term" value="F:serine-type endopeptidase activity"/>
    <property type="evidence" value="ECO:0000318"/>
    <property type="project" value="GO_Central"/>
</dbReference>
<evidence type="ECO:0000313" key="8">
    <source>
        <dbReference type="EMBL" id="GAQ84032.1"/>
    </source>
</evidence>
<accession>A0A1Y1I248</accession>
<dbReference type="InterPro" id="IPR022764">
    <property type="entry name" value="Peptidase_S54_rhomboid_dom"/>
</dbReference>
<feature type="domain" description="Peptidase S54 rhomboid" evidence="7">
    <location>
        <begin position="90"/>
        <end position="242"/>
    </location>
</feature>
<evidence type="ECO:0000256" key="2">
    <source>
        <dbReference type="ARBA" id="ARBA00009045"/>
    </source>
</evidence>
<feature type="transmembrane region" description="Helical" evidence="6">
    <location>
        <begin position="92"/>
        <end position="114"/>
    </location>
</feature>
<dbReference type="InterPro" id="IPR050925">
    <property type="entry name" value="Rhomboid_protease_S54"/>
</dbReference>
<evidence type="ECO:0000256" key="3">
    <source>
        <dbReference type="ARBA" id="ARBA00022692"/>
    </source>
</evidence>
<dbReference type="InterPro" id="IPR035952">
    <property type="entry name" value="Rhomboid-like_sf"/>
</dbReference>
<dbReference type="AlphaFoldDB" id="A0A1Y1I248"/>
<name>A0A1Y1I248_KLENI</name>
<proteinExistence type="inferred from homology"/>
<dbReference type="Proteomes" id="UP000054558">
    <property type="component" value="Unassembled WGS sequence"/>
</dbReference>
<comment type="subcellular location">
    <subcellularLocation>
        <location evidence="1">Membrane</location>
        <topology evidence="1">Multi-pass membrane protein</topology>
    </subcellularLocation>
</comment>
<sequence length="313" mass="34403">MRRQLVVWGTATLPKKNVLTDASAGPRIAVLIYAGGLFHTMGRPILYEVVDKPATSCLIVLCTAVWLYIQKHGIGYSDVGISYEAVVESGQYWRVVTAAFSHISFIHLMFNMSALWSLGIIENPVHAQLGWRQYLKYTVLLVFLSGALVLGMYHVLSHRFRMERYKRVTAVGYSCVVFGLMTILSCLQPSSNLNLLGLLNLPISFAPFESLIFTSIIVPQASFVGHLAGIIVGYLIGWGLFQGISDFWALTGTIWLGIAFVASLKRSSPFQLDWIQVETVTENASPVRLIGGVLQRPPAGNANAAVARAEDIV</sequence>
<dbReference type="Pfam" id="PF01694">
    <property type="entry name" value="Rhomboid"/>
    <property type="match status" value="1"/>
</dbReference>
<feature type="transmembrane region" description="Helical" evidence="6">
    <location>
        <begin position="247"/>
        <end position="264"/>
    </location>
</feature>
<evidence type="ECO:0000259" key="7">
    <source>
        <dbReference type="Pfam" id="PF01694"/>
    </source>
</evidence>
<evidence type="ECO:0000256" key="4">
    <source>
        <dbReference type="ARBA" id="ARBA00022989"/>
    </source>
</evidence>
<dbReference type="FunFam" id="1.20.1540.10:FF:000008">
    <property type="entry name" value="RHOMBOID-like protein 13"/>
    <property type="match status" value="1"/>
</dbReference>
<dbReference type="GO" id="GO:0016020">
    <property type="term" value="C:membrane"/>
    <property type="evidence" value="ECO:0007669"/>
    <property type="project" value="UniProtKB-SubCell"/>
</dbReference>
<reference evidence="8 9" key="1">
    <citation type="journal article" date="2014" name="Nat. Commun.">
        <title>Klebsormidium flaccidum genome reveals primary factors for plant terrestrial adaptation.</title>
        <authorList>
            <person name="Hori K."/>
            <person name="Maruyama F."/>
            <person name="Fujisawa T."/>
            <person name="Togashi T."/>
            <person name="Yamamoto N."/>
            <person name="Seo M."/>
            <person name="Sato S."/>
            <person name="Yamada T."/>
            <person name="Mori H."/>
            <person name="Tajima N."/>
            <person name="Moriyama T."/>
            <person name="Ikeuchi M."/>
            <person name="Watanabe M."/>
            <person name="Wada H."/>
            <person name="Kobayashi K."/>
            <person name="Saito M."/>
            <person name="Masuda T."/>
            <person name="Sasaki-Sekimoto Y."/>
            <person name="Mashiguchi K."/>
            <person name="Awai K."/>
            <person name="Shimojima M."/>
            <person name="Masuda S."/>
            <person name="Iwai M."/>
            <person name="Nobusawa T."/>
            <person name="Narise T."/>
            <person name="Kondo S."/>
            <person name="Saito H."/>
            <person name="Sato R."/>
            <person name="Murakawa M."/>
            <person name="Ihara Y."/>
            <person name="Oshima-Yamada Y."/>
            <person name="Ohtaka K."/>
            <person name="Satoh M."/>
            <person name="Sonobe K."/>
            <person name="Ishii M."/>
            <person name="Ohtani R."/>
            <person name="Kanamori-Sato M."/>
            <person name="Honoki R."/>
            <person name="Miyazaki D."/>
            <person name="Mochizuki H."/>
            <person name="Umetsu J."/>
            <person name="Higashi K."/>
            <person name="Shibata D."/>
            <person name="Kamiya Y."/>
            <person name="Sato N."/>
            <person name="Nakamura Y."/>
            <person name="Tabata S."/>
            <person name="Ida S."/>
            <person name="Kurokawa K."/>
            <person name="Ohta H."/>
        </authorList>
    </citation>
    <scope>NUCLEOTIDE SEQUENCE [LARGE SCALE GENOMIC DNA]</scope>
    <source>
        <strain evidence="8 9">NIES-2285</strain>
    </source>
</reference>
<dbReference type="SUPFAM" id="SSF144091">
    <property type="entry name" value="Rhomboid-like"/>
    <property type="match status" value="1"/>
</dbReference>
<dbReference type="PANTHER" id="PTHR43731:SF32">
    <property type="entry name" value="PEPTIDASE S54 RHOMBOID DOMAIN-CONTAINING PROTEIN-RELATED"/>
    <property type="match status" value="1"/>
</dbReference>
<feature type="transmembrane region" description="Helical" evidence="6">
    <location>
        <begin position="196"/>
        <end position="216"/>
    </location>
</feature>